<feature type="domain" description="HTH lysR-type" evidence="5">
    <location>
        <begin position="13"/>
        <end position="65"/>
    </location>
</feature>
<reference evidence="6" key="2">
    <citation type="journal article" date="2021" name="PeerJ">
        <title>Extensive microbial diversity within the chicken gut microbiome revealed by metagenomics and culture.</title>
        <authorList>
            <person name="Gilroy R."/>
            <person name="Ravi A."/>
            <person name="Getino M."/>
            <person name="Pursley I."/>
            <person name="Horton D.L."/>
            <person name="Alikhan N.F."/>
            <person name="Baker D."/>
            <person name="Gharbi K."/>
            <person name="Hall N."/>
            <person name="Watson M."/>
            <person name="Adriaenssens E.M."/>
            <person name="Foster-Nyarko E."/>
            <person name="Jarju S."/>
            <person name="Secka A."/>
            <person name="Antonio M."/>
            <person name="Oren A."/>
            <person name="Chaudhuri R.R."/>
            <person name="La Ragione R."/>
            <person name="Hildebrand F."/>
            <person name="Pallen M.J."/>
        </authorList>
    </citation>
    <scope>NUCLEOTIDE SEQUENCE</scope>
    <source>
        <strain evidence="6">ChiW3-316</strain>
    </source>
</reference>
<evidence type="ECO:0000256" key="2">
    <source>
        <dbReference type="ARBA" id="ARBA00023015"/>
    </source>
</evidence>
<dbReference type="PROSITE" id="PS50931">
    <property type="entry name" value="HTH_LYSR"/>
    <property type="match status" value="1"/>
</dbReference>
<name>A0A9D1SA52_9PROT</name>
<reference evidence="6" key="1">
    <citation type="submission" date="2020-10" db="EMBL/GenBank/DDBJ databases">
        <authorList>
            <person name="Gilroy R."/>
        </authorList>
    </citation>
    <scope>NUCLEOTIDE SEQUENCE</scope>
    <source>
        <strain evidence="6">ChiW3-316</strain>
    </source>
</reference>
<evidence type="ECO:0000256" key="4">
    <source>
        <dbReference type="ARBA" id="ARBA00023163"/>
    </source>
</evidence>
<dbReference type="InterPro" id="IPR005119">
    <property type="entry name" value="LysR_subst-bd"/>
</dbReference>
<dbReference type="Gene3D" id="1.10.10.10">
    <property type="entry name" value="Winged helix-like DNA-binding domain superfamily/Winged helix DNA-binding domain"/>
    <property type="match status" value="1"/>
</dbReference>
<dbReference type="SUPFAM" id="SSF53850">
    <property type="entry name" value="Periplasmic binding protein-like II"/>
    <property type="match status" value="1"/>
</dbReference>
<evidence type="ECO:0000259" key="5">
    <source>
        <dbReference type="PROSITE" id="PS50931"/>
    </source>
</evidence>
<dbReference type="InterPro" id="IPR000847">
    <property type="entry name" value="LysR_HTH_N"/>
</dbReference>
<dbReference type="PANTHER" id="PTHR30537">
    <property type="entry name" value="HTH-TYPE TRANSCRIPTIONAL REGULATOR"/>
    <property type="match status" value="1"/>
</dbReference>
<keyword evidence="3" id="KW-0238">DNA-binding</keyword>
<dbReference type="PANTHER" id="PTHR30537:SF3">
    <property type="entry name" value="TRANSCRIPTIONAL REGULATORY PROTEIN"/>
    <property type="match status" value="1"/>
</dbReference>
<keyword evidence="2" id="KW-0805">Transcription regulation</keyword>
<accession>A0A9D1SA52</accession>
<comment type="similarity">
    <text evidence="1">Belongs to the LysR transcriptional regulatory family.</text>
</comment>
<dbReference type="Pfam" id="PF03466">
    <property type="entry name" value="LysR_substrate"/>
    <property type="match status" value="1"/>
</dbReference>
<evidence type="ECO:0000313" key="6">
    <source>
        <dbReference type="EMBL" id="HIU52581.1"/>
    </source>
</evidence>
<dbReference type="EMBL" id="DVNC01000008">
    <property type="protein sequence ID" value="HIU52581.1"/>
    <property type="molecule type" value="Genomic_DNA"/>
</dbReference>
<sequence length="292" mass="34025">MDITRKKSLIAPLTYLKATIDLGSYTKAAEYLGTTESRLSKEIKAFEKTMKTKLLSRCSRGMTPTHEGMEIYKQAERLDTLFYELENYSLAEHSISGHLKISMTDGIGIYIMPHLVEFHELYPKVCVDVISNHNEVNLKARKADIAIVYQYPQKDNSLVVKEYKREFGLFASIPYIKKYGMPKNIDDLLANYDLCNRREYNENWEEWRQMMAEAKKPVAHFDSSNLLIQATDFGLAASLQPLQYGLQRENWVYLDLGLRLHHSCWVVSHYDDRNTEKIKKMLDFIHHVMVKI</sequence>
<proteinExistence type="inferred from homology"/>
<protein>
    <submittedName>
        <fullName evidence="6">LysR family transcriptional regulator</fullName>
    </submittedName>
</protein>
<dbReference type="InterPro" id="IPR058163">
    <property type="entry name" value="LysR-type_TF_proteobact-type"/>
</dbReference>
<dbReference type="SUPFAM" id="SSF46785">
    <property type="entry name" value="Winged helix' DNA-binding domain"/>
    <property type="match status" value="1"/>
</dbReference>
<gene>
    <name evidence="6" type="ORF">IAD20_00700</name>
</gene>
<dbReference type="InterPro" id="IPR036388">
    <property type="entry name" value="WH-like_DNA-bd_sf"/>
</dbReference>
<dbReference type="Pfam" id="PF00126">
    <property type="entry name" value="HTH_1"/>
    <property type="match status" value="1"/>
</dbReference>
<comment type="caution">
    <text evidence="6">The sequence shown here is derived from an EMBL/GenBank/DDBJ whole genome shotgun (WGS) entry which is preliminary data.</text>
</comment>
<dbReference type="Proteomes" id="UP000824107">
    <property type="component" value="Unassembled WGS sequence"/>
</dbReference>
<organism evidence="6 7">
    <name type="scientific">Candidatus Scatocola faecipullorum</name>
    <dbReference type="NCBI Taxonomy" id="2840917"/>
    <lineage>
        <taxon>Bacteria</taxon>
        <taxon>Pseudomonadati</taxon>
        <taxon>Pseudomonadota</taxon>
        <taxon>Alphaproteobacteria</taxon>
        <taxon>Rhodospirillales</taxon>
        <taxon>Rhodospirillaceae</taxon>
        <taxon>Rhodospirillaceae incertae sedis</taxon>
        <taxon>Candidatus Scatocola</taxon>
    </lineage>
</organism>
<dbReference type="GO" id="GO:0043565">
    <property type="term" value="F:sequence-specific DNA binding"/>
    <property type="evidence" value="ECO:0007669"/>
    <property type="project" value="TreeGrafter"/>
</dbReference>
<keyword evidence="4" id="KW-0804">Transcription</keyword>
<dbReference type="GO" id="GO:0006351">
    <property type="term" value="P:DNA-templated transcription"/>
    <property type="evidence" value="ECO:0007669"/>
    <property type="project" value="TreeGrafter"/>
</dbReference>
<evidence type="ECO:0000313" key="7">
    <source>
        <dbReference type="Proteomes" id="UP000824107"/>
    </source>
</evidence>
<dbReference type="InterPro" id="IPR036390">
    <property type="entry name" value="WH_DNA-bd_sf"/>
</dbReference>
<evidence type="ECO:0000256" key="1">
    <source>
        <dbReference type="ARBA" id="ARBA00009437"/>
    </source>
</evidence>
<dbReference type="AlphaFoldDB" id="A0A9D1SA52"/>
<dbReference type="GO" id="GO:0003700">
    <property type="term" value="F:DNA-binding transcription factor activity"/>
    <property type="evidence" value="ECO:0007669"/>
    <property type="project" value="InterPro"/>
</dbReference>
<dbReference type="Gene3D" id="3.40.190.10">
    <property type="entry name" value="Periplasmic binding protein-like II"/>
    <property type="match status" value="2"/>
</dbReference>
<evidence type="ECO:0000256" key="3">
    <source>
        <dbReference type="ARBA" id="ARBA00023125"/>
    </source>
</evidence>